<gene>
    <name evidence="1" type="ORF">B5E88_10605</name>
</gene>
<comment type="caution">
    <text evidence="1">The sequence shown here is derived from an EMBL/GenBank/DDBJ whole genome shotgun (WGS) entry which is preliminary data.</text>
</comment>
<proteinExistence type="predicted"/>
<accession>A0A1Y4QUI8</accession>
<evidence type="ECO:0000313" key="1">
    <source>
        <dbReference type="EMBL" id="OUQ08978.1"/>
    </source>
</evidence>
<reference evidence="2" key="1">
    <citation type="submission" date="2017-04" db="EMBL/GenBank/DDBJ databases">
        <title>Function of individual gut microbiota members based on whole genome sequencing of pure cultures obtained from chicken caecum.</title>
        <authorList>
            <person name="Medvecky M."/>
            <person name="Cejkova D."/>
            <person name="Polansky O."/>
            <person name="Karasova D."/>
            <person name="Kubasova T."/>
            <person name="Cizek A."/>
            <person name="Rychlik I."/>
        </authorList>
    </citation>
    <scope>NUCLEOTIDE SEQUENCE [LARGE SCALE GENOMIC DNA]</scope>
    <source>
        <strain evidence="2">An144</strain>
    </source>
</reference>
<dbReference type="Gene3D" id="3.30.530.20">
    <property type="match status" value="1"/>
</dbReference>
<dbReference type="InterPro" id="IPR023393">
    <property type="entry name" value="START-like_dom_sf"/>
</dbReference>
<evidence type="ECO:0000313" key="2">
    <source>
        <dbReference type="Proteomes" id="UP000196074"/>
    </source>
</evidence>
<organism evidence="1 2">
    <name type="scientific">Enterococcus cecorum</name>
    <dbReference type="NCBI Taxonomy" id="44008"/>
    <lineage>
        <taxon>Bacteria</taxon>
        <taxon>Bacillati</taxon>
        <taxon>Bacillota</taxon>
        <taxon>Bacilli</taxon>
        <taxon>Lactobacillales</taxon>
        <taxon>Enterococcaceae</taxon>
        <taxon>Enterococcus</taxon>
    </lineage>
</organism>
<dbReference type="RefSeq" id="WP_087215971.1">
    <property type="nucleotide sequence ID" value="NZ_NFLC01000026.1"/>
</dbReference>
<dbReference type="Proteomes" id="UP000196074">
    <property type="component" value="Unassembled WGS sequence"/>
</dbReference>
<protein>
    <submittedName>
        <fullName evidence="1">Uncharacterized protein</fullName>
    </submittedName>
</protein>
<sequence>MAIILAGRRLTYQPTEKISYEWVEGLVTFEIAVNEQITQLTFSESLPKEFPHRINDMSG</sequence>
<name>A0A1Y4QUI8_9ENTE</name>
<dbReference type="EMBL" id="NFLC01000026">
    <property type="protein sequence ID" value="OUQ08978.1"/>
    <property type="molecule type" value="Genomic_DNA"/>
</dbReference>
<dbReference type="AlphaFoldDB" id="A0A1Y4QUI8"/>